<dbReference type="SUPFAM" id="SSF54593">
    <property type="entry name" value="Glyoxalase/Bleomycin resistance protein/Dihydroxybiphenyl dioxygenase"/>
    <property type="match status" value="1"/>
</dbReference>
<evidence type="ECO:0000313" key="3">
    <source>
        <dbReference type="Proteomes" id="UP000580517"/>
    </source>
</evidence>
<accession>A0A853FH48</accession>
<feature type="domain" description="Glyoxalase-like" evidence="1">
    <location>
        <begin position="4"/>
        <end position="181"/>
    </location>
</feature>
<evidence type="ECO:0000259" key="1">
    <source>
        <dbReference type="Pfam" id="PF13468"/>
    </source>
</evidence>
<dbReference type="Pfam" id="PF13468">
    <property type="entry name" value="Glyoxalase_3"/>
    <property type="match status" value="1"/>
</dbReference>
<gene>
    <name evidence="2" type="ORF">H0A68_14625</name>
</gene>
<dbReference type="InterPro" id="IPR029068">
    <property type="entry name" value="Glyas_Bleomycin-R_OHBP_Dase"/>
</dbReference>
<dbReference type="RefSeq" id="WP_129970050.1">
    <property type="nucleotide sequence ID" value="NZ_JACCEW010000004.1"/>
</dbReference>
<proteinExistence type="predicted"/>
<dbReference type="EMBL" id="JACCEW010000004">
    <property type="protein sequence ID" value="NYT38120.1"/>
    <property type="molecule type" value="Genomic_DNA"/>
</dbReference>
<evidence type="ECO:0000313" key="2">
    <source>
        <dbReference type="EMBL" id="NYT38120.1"/>
    </source>
</evidence>
<dbReference type="OrthoDB" id="5801364at2"/>
<dbReference type="Gene3D" id="3.10.180.10">
    <property type="entry name" value="2,3-Dihydroxybiphenyl 1,2-Dioxygenase, domain 1"/>
    <property type="match status" value="1"/>
</dbReference>
<keyword evidence="3" id="KW-1185">Reference proteome</keyword>
<reference evidence="2 3" key="1">
    <citation type="submission" date="2020-07" db="EMBL/GenBank/DDBJ databases">
        <title>Taxonomic revisions and descriptions of new bacterial species based on genomic comparisons in the high-G+C-content subgroup of the family Alcaligenaceae.</title>
        <authorList>
            <person name="Szabo A."/>
            <person name="Felfoldi T."/>
        </authorList>
    </citation>
    <scope>NUCLEOTIDE SEQUENCE [LARGE SCALE GENOMIC DNA]</scope>
    <source>
        <strain evidence="2 3">DSM 25264</strain>
    </source>
</reference>
<protein>
    <submittedName>
        <fullName evidence="2">VOC family protein</fullName>
    </submittedName>
</protein>
<name>A0A853FH48_9BURK</name>
<dbReference type="InterPro" id="IPR025870">
    <property type="entry name" value="Glyoxalase-like_dom"/>
</dbReference>
<dbReference type="Proteomes" id="UP000580517">
    <property type="component" value="Unassembled WGS sequence"/>
</dbReference>
<dbReference type="AlphaFoldDB" id="A0A853FH48"/>
<comment type="caution">
    <text evidence="2">The sequence shown here is derived from an EMBL/GenBank/DDBJ whole genome shotgun (WGS) entry which is preliminary data.</text>
</comment>
<organism evidence="2 3">
    <name type="scientific">Allopusillimonas soli</name>
    <dbReference type="NCBI Taxonomy" id="659016"/>
    <lineage>
        <taxon>Bacteria</taxon>
        <taxon>Pseudomonadati</taxon>
        <taxon>Pseudomonadota</taxon>
        <taxon>Betaproteobacteria</taxon>
        <taxon>Burkholderiales</taxon>
        <taxon>Alcaligenaceae</taxon>
        <taxon>Allopusillimonas</taxon>
    </lineage>
</organism>
<sequence>MFALDHLVVIAPDLAEGVEHVRRSLGLDMPYGGRHPEMGTHNHVLRIGEDLFLEVIAVDQQAEAPEHARWFGLDDGPTVRRAWDEGLRLRSWVVRGPDLEIMRQAIPATPQDIVSVSRGDRRWQFCMPEDGALPAGGAAPYAIDWGSRRTPAPGMPSVALQLQSFVLEHPDPDAIRALYRRMRIQNPPRVVRGPRLRYRATLSGPDGEAELN</sequence>